<feature type="signal peptide" evidence="2">
    <location>
        <begin position="1"/>
        <end position="15"/>
    </location>
</feature>
<evidence type="ECO:0000256" key="2">
    <source>
        <dbReference type="SAM" id="SignalP"/>
    </source>
</evidence>
<dbReference type="eggNOG" id="COG5624">
    <property type="taxonomic scope" value="Bacteria"/>
</dbReference>
<accession>S4Y9Z1</accession>
<dbReference type="PATRIC" id="fig|1254432.3.peg.10227"/>
<sequence length="279" mass="26511">MVLVGCLSLVGSALAACANSDADRLGEGNGNVVVSPPTSEGDGCTLTQGYWKNHEESWPVSSLTIGGETYSQAELLEIFRTPPKGDASLILGHQLIAALLNTASGASDAALDGALADVEAWMAANKDTDDGRLPYGVKRGGAADEAVSLSGTLADFNEGGIGPGHCDDGPGSGSGSTGSGSGSTGGGDDCGCGGDPGDGSGSTGTGSSDGGEGGGCSHGGEGGEGGSDGSEGGEGGSSGDPSGGEGGSGSEGPVCSDPCSDGCADGYVCILGCCAFVPN</sequence>
<dbReference type="AlphaFoldDB" id="S4Y9Z1"/>
<proteinExistence type="predicted"/>
<dbReference type="Proteomes" id="UP000014803">
    <property type="component" value="Chromosome"/>
</dbReference>
<feature type="compositionally biased region" description="Gly residues" evidence="1">
    <location>
        <begin position="170"/>
        <end position="250"/>
    </location>
</feature>
<feature type="chain" id="PRO_5012700646" evidence="2">
    <location>
        <begin position="16"/>
        <end position="279"/>
    </location>
</feature>
<evidence type="ECO:0000313" key="4">
    <source>
        <dbReference type="Proteomes" id="UP000014803"/>
    </source>
</evidence>
<gene>
    <name evidence="3" type="ORF">SCE1572_45255</name>
</gene>
<evidence type="ECO:0000256" key="1">
    <source>
        <dbReference type="SAM" id="MobiDB-lite"/>
    </source>
</evidence>
<reference evidence="3 4" key="1">
    <citation type="journal article" date="2013" name="Sci. Rep.">
        <title>Extraordinary expansion of a Sorangium cellulosum genome from an alkaline milieu.</title>
        <authorList>
            <person name="Han K."/>
            <person name="Li Z.F."/>
            <person name="Peng R."/>
            <person name="Zhu L.P."/>
            <person name="Zhou T."/>
            <person name="Wang L.G."/>
            <person name="Li S.G."/>
            <person name="Zhang X.B."/>
            <person name="Hu W."/>
            <person name="Wu Z.H."/>
            <person name="Qin N."/>
            <person name="Li Y.Z."/>
        </authorList>
    </citation>
    <scope>NUCLEOTIDE SEQUENCE [LARGE SCALE GENOMIC DNA]</scope>
    <source>
        <strain evidence="3 4">So0157-2</strain>
    </source>
</reference>
<dbReference type="HOGENOM" id="CLU_1077288_0_0_7"/>
<feature type="region of interest" description="Disordered" evidence="1">
    <location>
        <begin position="160"/>
        <end position="254"/>
    </location>
</feature>
<keyword evidence="2" id="KW-0732">Signal</keyword>
<name>S4Y9Z1_SORCE</name>
<dbReference type="EMBL" id="CP003969">
    <property type="protein sequence ID" value="AGP41085.1"/>
    <property type="molecule type" value="Genomic_DNA"/>
</dbReference>
<dbReference type="KEGG" id="scu:SCE1572_45255"/>
<protein>
    <submittedName>
        <fullName evidence="3">Uncharacterized protein</fullName>
    </submittedName>
</protein>
<organism evidence="3 4">
    <name type="scientific">Sorangium cellulosum So0157-2</name>
    <dbReference type="NCBI Taxonomy" id="1254432"/>
    <lineage>
        <taxon>Bacteria</taxon>
        <taxon>Pseudomonadati</taxon>
        <taxon>Myxococcota</taxon>
        <taxon>Polyangia</taxon>
        <taxon>Polyangiales</taxon>
        <taxon>Polyangiaceae</taxon>
        <taxon>Sorangium</taxon>
    </lineage>
</organism>
<evidence type="ECO:0000313" key="3">
    <source>
        <dbReference type="EMBL" id="AGP41085.1"/>
    </source>
</evidence>
<dbReference type="STRING" id="1254432.SCE1572_45255"/>